<keyword evidence="2" id="KW-1185">Reference proteome</keyword>
<evidence type="ECO:0000313" key="1">
    <source>
        <dbReference type="EMBL" id="OMJ11364.1"/>
    </source>
</evidence>
<accession>A0A1R1X9P4</accession>
<feature type="non-terminal residue" evidence="1">
    <location>
        <position position="209"/>
    </location>
</feature>
<evidence type="ECO:0000313" key="2">
    <source>
        <dbReference type="Proteomes" id="UP000187283"/>
    </source>
</evidence>
<comment type="caution">
    <text evidence="1">The sequence shown here is derived from an EMBL/GenBank/DDBJ whole genome shotgun (WGS) entry which is preliminary data.</text>
</comment>
<gene>
    <name evidence="1" type="ORF">AYI70_g9771</name>
</gene>
<protein>
    <submittedName>
        <fullName evidence="1">Uncharacterized protein</fullName>
    </submittedName>
</protein>
<name>A0A1R1X9P4_9FUNG</name>
<dbReference type="OrthoDB" id="5368485at2759"/>
<organism evidence="1 2">
    <name type="scientific">Smittium culicis</name>
    <dbReference type="NCBI Taxonomy" id="133412"/>
    <lineage>
        <taxon>Eukaryota</taxon>
        <taxon>Fungi</taxon>
        <taxon>Fungi incertae sedis</taxon>
        <taxon>Zoopagomycota</taxon>
        <taxon>Kickxellomycotina</taxon>
        <taxon>Harpellomycetes</taxon>
        <taxon>Harpellales</taxon>
        <taxon>Legeriomycetaceae</taxon>
        <taxon>Smittium</taxon>
    </lineage>
</organism>
<dbReference type="Proteomes" id="UP000187283">
    <property type="component" value="Unassembled WGS sequence"/>
</dbReference>
<reference evidence="1 2" key="1">
    <citation type="submission" date="2017-01" db="EMBL/GenBank/DDBJ databases">
        <authorList>
            <person name="Mah S.A."/>
            <person name="Swanson W.J."/>
            <person name="Moy G.W."/>
            <person name="Vacquier V.D."/>
        </authorList>
    </citation>
    <scope>NUCLEOTIDE SEQUENCE [LARGE SCALE GENOMIC DNA]</scope>
    <source>
        <strain evidence="1 2">GSMNP</strain>
    </source>
</reference>
<dbReference type="EMBL" id="LSSN01004529">
    <property type="protein sequence ID" value="OMJ11364.1"/>
    <property type="molecule type" value="Genomic_DNA"/>
</dbReference>
<dbReference type="AlphaFoldDB" id="A0A1R1X9P4"/>
<proteinExistence type="predicted"/>
<sequence length="209" mass="23460">MSSLLVSTAQNLLNPEPEDIFLDEVYGSLSIGDICRYNLSVIVVLPYKDIAESNFNEDSNYFIEKNINADLDTSILNSPEAIKPLNSKNSNIDQNFVQRGWDLTSVPKKLLITTINTSPIHKNLSLLKKEGPYSLSVLVKPEIEAKSSHKFFKTKKNSKQDDSIDYSKNHDPDFRISNKKLSRNSRLKEKPASCLAILCGGSWSTRVPP</sequence>